<dbReference type="RefSeq" id="WP_255875216.1">
    <property type="nucleotide sequence ID" value="NZ_JACASI010000033.1"/>
</dbReference>
<dbReference type="Pfam" id="PF11740">
    <property type="entry name" value="KfrA_N"/>
    <property type="match status" value="1"/>
</dbReference>
<keyword evidence="3" id="KW-0238">DNA-binding</keyword>
<evidence type="ECO:0000313" key="3">
    <source>
        <dbReference type="EMBL" id="MCQ3830252.1"/>
    </source>
</evidence>
<dbReference type="GO" id="GO:0003677">
    <property type="term" value="F:DNA binding"/>
    <property type="evidence" value="ECO:0007669"/>
    <property type="project" value="UniProtKB-KW"/>
</dbReference>
<feature type="coiled-coil region" evidence="1">
    <location>
        <begin position="72"/>
        <end position="356"/>
    </location>
</feature>
<accession>A0ABT1P3Z5</accession>
<sequence>MARSGVGYVDVAKAAEGLKARGEEPTVDKVRAQLGTGSKSTIAPLLKRWRTEVQGDPVDTAGLPRELVDALRDVYERVQAQAELEVQKVREESQYKQDNLERELALARSALSSRNQELEHLEQKLQQSQEEGGRLTQRLATALSDLEKSEFQRDEGIKRVAELKSTVEEMKSENRDIREHFEHFQQRSAEDRQQERDQARLVADQLRGQLAQLSEQCSVRDRELGNLQQQIEELRDRGRELERVNQSLVGELEASRVEAAENARLVTDLQQQLERKHSESEQAQSQLRAQEVQNAAAAREAQWQRSLADRLEEELVTLRKTVEALREENRTVLQEKAEFQGRLKQLERSQRQADTR</sequence>
<evidence type="ECO:0000259" key="2">
    <source>
        <dbReference type="Pfam" id="PF11740"/>
    </source>
</evidence>
<dbReference type="InterPro" id="IPR021104">
    <property type="entry name" value="KfrA_DNA-bd_N"/>
</dbReference>
<keyword evidence="4" id="KW-1185">Reference proteome</keyword>
<feature type="domain" description="KfrA N-terminal DNA-binding" evidence="2">
    <location>
        <begin position="10"/>
        <end position="117"/>
    </location>
</feature>
<comment type="caution">
    <text evidence="3">The sequence shown here is derived from an EMBL/GenBank/DDBJ whole genome shotgun (WGS) entry which is preliminary data.</text>
</comment>
<evidence type="ECO:0000313" key="4">
    <source>
        <dbReference type="Proteomes" id="UP001205566"/>
    </source>
</evidence>
<proteinExistence type="predicted"/>
<reference evidence="3" key="1">
    <citation type="thesis" date="2020" institute="Technische Universitat Dresden" country="Dresden, Germany">
        <title>The Agarolytic System of Microbulbifer elongatus PORT2, Isolated from Batu Karas, Pangandaran West Java Indonesia.</title>
        <authorList>
            <person name="Anggraeni S.R."/>
        </authorList>
    </citation>
    <scope>NUCLEOTIDE SEQUENCE</scope>
    <source>
        <strain evidence="3">PORT2</strain>
    </source>
</reference>
<evidence type="ECO:0000256" key="1">
    <source>
        <dbReference type="SAM" id="Coils"/>
    </source>
</evidence>
<organism evidence="3 4">
    <name type="scientific">Microbulbifer elongatus</name>
    <dbReference type="NCBI Taxonomy" id="86173"/>
    <lineage>
        <taxon>Bacteria</taxon>
        <taxon>Pseudomonadati</taxon>
        <taxon>Pseudomonadota</taxon>
        <taxon>Gammaproteobacteria</taxon>
        <taxon>Cellvibrionales</taxon>
        <taxon>Microbulbiferaceae</taxon>
        <taxon>Microbulbifer</taxon>
    </lineage>
</organism>
<name>A0ABT1P3Z5_9GAMM</name>
<keyword evidence="1" id="KW-0175">Coiled coil</keyword>
<gene>
    <name evidence="3" type="ORF">HXX02_12420</name>
</gene>
<protein>
    <submittedName>
        <fullName evidence="3">DNA-binding protein</fullName>
    </submittedName>
</protein>
<dbReference type="EMBL" id="JACASI010000033">
    <property type="protein sequence ID" value="MCQ3830252.1"/>
    <property type="molecule type" value="Genomic_DNA"/>
</dbReference>
<dbReference type="Proteomes" id="UP001205566">
    <property type="component" value="Unassembled WGS sequence"/>
</dbReference>